<dbReference type="AlphaFoldDB" id="A0AAU2JPA3"/>
<dbReference type="GO" id="GO:0015764">
    <property type="term" value="P:N-acetylglucosamine transport"/>
    <property type="evidence" value="ECO:0007669"/>
    <property type="project" value="TreeGrafter"/>
</dbReference>
<dbReference type="EMBL" id="CP108264">
    <property type="protein sequence ID" value="WTU74073.1"/>
    <property type="molecule type" value="Genomic_DNA"/>
</dbReference>
<evidence type="ECO:0000256" key="4">
    <source>
        <dbReference type="ARBA" id="ARBA00022597"/>
    </source>
</evidence>
<feature type="transmembrane region" description="Helical" evidence="9">
    <location>
        <begin position="172"/>
        <end position="192"/>
    </location>
</feature>
<feature type="transmembrane region" description="Helical" evidence="9">
    <location>
        <begin position="374"/>
        <end position="396"/>
    </location>
</feature>
<evidence type="ECO:0000313" key="11">
    <source>
        <dbReference type="EMBL" id="WTU74073.1"/>
    </source>
</evidence>
<feature type="domain" description="PTS EIIC type-1" evidence="10">
    <location>
        <begin position="14"/>
        <end position="408"/>
    </location>
</feature>
<feature type="transmembrane region" description="Helical" evidence="9">
    <location>
        <begin position="322"/>
        <end position="341"/>
    </location>
</feature>
<sequence length="421" mass="44612">MSTATAAPAKKRGSGLMQGLQKVGRSLQLPIAVLPAAGILLRLGQPDVFGADGLGWGKVATVFATAGDAVFANLPLLFCIGVAIGFAKKSDGSTALAALVGFLVYKNVLTAFPVTEAIVNTTENKGVDVAATYNNPGVLGGIIMGLLAAILWQRFHRTKLVDWLGFFNGRRLVPIIMAFVGVLAGVFFGLVWEPIGEIISNFGEWMTGLGAGGAGLFGLINRGLIPIGMHQFVNTVAWFQIGDFTTAAGDIVHGDLNRFFAGDPNAGLFMTGFFPIMMFGLPAAALAIAHTARPERRKAVTGMMVSLALTSFVTGVTEPIEFSFMFIAPLLYAIHAVLTALSMAITWALGVHAGFTFSAGLIDLGLGWSKSTQAWMLIPIGLVFAAIYYAVFRFAIVKFNLPTPGRESDEELAEMEKAEAK</sequence>
<evidence type="ECO:0000256" key="3">
    <source>
        <dbReference type="ARBA" id="ARBA00022475"/>
    </source>
</evidence>
<evidence type="ECO:0000256" key="9">
    <source>
        <dbReference type="SAM" id="Phobius"/>
    </source>
</evidence>
<dbReference type="PANTHER" id="PTHR30009">
    <property type="entry name" value="CYTOCHROME C-TYPE SYNTHESIS PROTEIN AND PTS TRANSMEMBRANE COMPONENT"/>
    <property type="match status" value="1"/>
</dbReference>
<dbReference type="PANTHER" id="PTHR30009:SF4">
    <property type="entry name" value="PTS SYSTEM N-ACETYLGLUCOSAMINE-SPECIFIC EIICBA COMPONENT"/>
    <property type="match status" value="1"/>
</dbReference>
<feature type="transmembrane region" description="Helical" evidence="9">
    <location>
        <begin position="94"/>
        <end position="113"/>
    </location>
</feature>
<feature type="transmembrane region" description="Helical" evidence="9">
    <location>
        <begin position="133"/>
        <end position="152"/>
    </location>
</feature>
<evidence type="ECO:0000256" key="7">
    <source>
        <dbReference type="ARBA" id="ARBA00022989"/>
    </source>
</evidence>
<evidence type="ECO:0000256" key="1">
    <source>
        <dbReference type="ARBA" id="ARBA00004651"/>
    </source>
</evidence>
<dbReference type="GO" id="GO:0009401">
    <property type="term" value="P:phosphoenolpyruvate-dependent sugar phosphotransferase system"/>
    <property type="evidence" value="ECO:0007669"/>
    <property type="project" value="UniProtKB-KW"/>
</dbReference>
<evidence type="ECO:0000256" key="8">
    <source>
        <dbReference type="ARBA" id="ARBA00023136"/>
    </source>
</evidence>
<dbReference type="GO" id="GO:0008982">
    <property type="term" value="F:protein-N(PI)-phosphohistidine-sugar phosphotransferase activity"/>
    <property type="evidence" value="ECO:0007669"/>
    <property type="project" value="InterPro"/>
</dbReference>
<feature type="transmembrane region" description="Helical" evidence="9">
    <location>
        <begin position="63"/>
        <end position="87"/>
    </location>
</feature>
<dbReference type="InterPro" id="IPR003352">
    <property type="entry name" value="PTS_EIIC"/>
</dbReference>
<name>A0AAU2JPA3_9ACTN</name>
<dbReference type="InterPro" id="IPR050429">
    <property type="entry name" value="PTS_Glucose_EIICBA"/>
</dbReference>
<keyword evidence="2" id="KW-0813">Transport</keyword>
<gene>
    <name evidence="11" type="ORF">OG327_12440</name>
</gene>
<dbReference type="PROSITE" id="PS51103">
    <property type="entry name" value="PTS_EIIC_TYPE_1"/>
    <property type="match status" value="1"/>
</dbReference>
<dbReference type="GO" id="GO:0005886">
    <property type="term" value="C:plasma membrane"/>
    <property type="evidence" value="ECO:0007669"/>
    <property type="project" value="UniProtKB-SubCell"/>
</dbReference>
<keyword evidence="6 9" id="KW-0812">Transmembrane</keyword>
<feature type="transmembrane region" description="Helical" evidence="9">
    <location>
        <begin position="266"/>
        <end position="287"/>
    </location>
</feature>
<keyword evidence="3" id="KW-1003">Cell membrane</keyword>
<evidence type="ECO:0000256" key="5">
    <source>
        <dbReference type="ARBA" id="ARBA00022683"/>
    </source>
</evidence>
<feature type="transmembrane region" description="Helical" evidence="9">
    <location>
        <begin position="27"/>
        <end position="43"/>
    </location>
</feature>
<proteinExistence type="predicted"/>
<keyword evidence="8 9" id="KW-0472">Membrane</keyword>
<reference evidence="11" key="1">
    <citation type="submission" date="2022-10" db="EMBL/GenBank/DDBJ databases">
        <title>The complete genomes of actinobacterial strains from the NBC collection.</title>
        <authorList>
            <person name="Joergensen T.S."/>
            <person name="Alvarez Arevalo M."/>
            <person name="Sterndorff E.B."/>
            <person name="Faurdal D."/>
            <person name="Vuksanovic O."/>
            <person name="Mourched A.-S."/>
            <person name="Charusanti P."/>
            <person name="Shaw S."/>
            <person name="Blin K."/>
            <person name="Weber T."/>
        </authorList>
    </citation>
    <scope>NUCLEOTIDE SEQUENCE</scope>
    <source>
        <strain evidence="11">NBC_00049</strain>
    </source>
</reference>
<keyword evidence="7 9" id="KW-1133">Transmembrane helix</keyword>
<comment type="subcellular location">
    <subcellularLocation>
        <location evidence="1">Cell membrane</location>
        <topology evidence="1">Multi-pass membrane protein</topology>
    </subcellularLocation>
</comment>
<accession>A0AAU2JPA3</accession>
<protein>
    <submittedName>
        <fullName evidence="11">PTS transporter subunit EIIC</fullName>
    </submittedName>
</protein>
<evidence type="ECO:0000259" key="10">
    <source>
        <dbReference type="PROSITE" id="PS51103"/>
    </source>
</evidence>
<dbReference type="InterPro" id="IPR013013">
    <property type="entry name" value="PTS_EIIC_1"/>
</dbReference>
<dbReference type="GO" id="GO:0090563">
    <property type="term" value="F:protein-phosphocysteine-sugar phosphotransferase activity"/>
    <property type="evidence" value="ECO:0007669"/>
    <property type="project" value="TreeGrafter"/>
</dbReference>
<feature type="transmembrane region" description="Helical" evidence="9">
    <location>
        <begin position="299"/>
        <end position="316"/>
    </location>
</feature>
<evidence type="ECO:0000256" key="2">
    <source>
        <dbReference type="ARBA" id="ARBA00022448"/>
    </source>
</evidence>
<keyword evidence="4" id="KW-0762">Sugar transport</keyword>
<keyword evidence="5" id="KW-0598">Phosphotransferase system</keyword>
<organism evidence="11">
    <name type="scientific">Streptomyces sp. NBC_00049</name>
    <dbReference type="NCBI Taxonomy" id="2903617"/>
    <lineage>
        <taxon>Bacteria</taxon>
        <taxon>Bacillati</taxon>
        <taxon>Actinomycetota</taxon>
        <taxon>Actinomycetes</taxon>
        <taxon>Kitasatosporales</taxon>
        <taxon>Streptomycetaceae</taxon>
        <taxon>Streptomyces</taxon>
    </lineage>
</organism>
<dbReference type="Pfam" id="PF02378">
    <property type="entry name" value="PTS_EIIC"/>
    <property type="match status" value="1"/>
</dbReference>
<evidence type="ECO:0000256" key="6">
    <source>
        <dbReference type="ARBA" id="ARBA00022692"/>
    </source>
</evidence>